<feature type="compositionally biased region" description="Basic and acidic residues" evidence="1">
    <location>
        <begin position="99"/>
        <end position="110"/>
    </location>
</feature>
<dbReference type="GO" id="GO:0016020">
    <property type="term" value="C:membrane"/>
    <property type="evidence" value="ECO:0007669"/>
    <property type="project" value="TreeGrafter"/>
</dbReference>
<comment type="caution">
    <text evidence="4">The sequence shown here is derived from an EMBL/GenBank/DDBJ whole genome shotgun (WGS) entry which is preliminary data.</text>
</comment>
<feature type="transmembrane region" description="Helical" evidence="2">
    <location>
        <begin position="142"/>
        <end position="164"/>
    </location>
</feature>
<dbReference type="STRING" id="177199.A0A420YGE8"/>
<feature type="transmembrane region" description="Helical" evidence="2">
    <location>
        <begin position="383"/>
        <end position="404"/>
    </location>
</feature>
<feature type="transmembrane region" description="Helical" evidence="2">
    <location>
        <begin position="410"/>
        <end position="427"/>
    </location>
</feature>
<dbReference type="PANTHER" id="PTHR34814">
    <property type="entry name" value="NITROSOGUANIDINE RESISTANCE PROTEIN SNG1"/>
    <property type="match status" value="1"/>
</dbReference>
<keyword evidence="2" id="KW-0812">Transmembrane</keyword>
<gene>
    <name evidence="4" type="ORF">DL546_004975</name>
</gene>
<feature type="region of interest" description="Disordered" evidence="1">
    <location>
        <begin position="90"/>
        <end position="112"/>
    </location>
</feature>
<dbReference type="EMBL" id="QVQW01000011">
    <property type="protein sequence ID" value="RKU46937.1"/>
    <property type="molecule type" value="Genomic_DNA"/>
</dbReference>
<accession>A0A420YGE8</accession>
<organism evidence="4 5">
    <name type="scientific">Coniochaeta pulveracea</name>
    <dbReference type="NCBI Taxonomy" id="177199"/>
    <lineage>
        <taxon>Eukaryota</taxon>
        <taxon>Fungi</taxon>
        <taxon>Dikarya</taxon>
        <taxon>Ascomycota</taxon>
        <taxon>Pezizomycotina</taxon>
        <taxon>Sordariomycetes</taxon>
        <taxon>Sordariomycetidae</taxon>
        <taxon>Coniochaetales</taxon>
        <taxon>Coniochaetaceae</taxon>
        <taxon>Coniochaeta</taxon>
    </lineage>
</organism>
<proteinExistence type="predicted"/>
<feature type="domain" description="DUF3533" evidence="3">
    <location>
        <begin position="149"/>
        <end position="513"/>
    </location>
</feature>
<dbReference type="InterPro" id="IPR022703">
    <property type="entry name" value="DUF3533"/>
</dbReference>
<evidence type="ECO:0000256" key="1">
    <source>
        <dbReference type="SAM" id="MobiDB-lite"/>
    </source>
</evidence>
<dbReference type="Proteomes" id="UP000275385">
    <property type="component" value="Unassembled WGS sequence"/>
</dbReference>
<name>A0A420YGE8_9PEZI</name>
<dbReference type="PANTHER" id="PTHR34814:SF2">
    <property type="entry name" value="DUF3533 DOMAIN-CONTAINING PROTEIN"/>
    <property type="match status" value="1"/>
</dbReference>
<feature type="transmembrane region" description="Helical" evidence="2">
    <location>
        <begin position="439"/>
        <end position="459"/>
    </location>
</feature>
<keyword evidence="5" id="KW-1185">Reference proteome</keyword>
<dbReference type="AlphaFoldDB" id="A0A420YGE8"/>
<dbReference type="Pfam" id="PF12051">
    <property type="entry name" value="DUF3533"/>
    <property type="match status" value="1"/>
</dbReference>
<feature type="transmembrane region" description="Helical" evidence="2">
    <location>
        <begin position="502"/>
        <end position="522"/>
    </location>
</feature>
<keyword evidence="2" id="KW-1133">Transmembrane helix</keyword>
<evidence type="ECO:0000256" key="2">
    <source>
        <dbReference type="SAM" id="Phobius"/>
    </source>
</evidence>
<feature type="transmembrane region" description="Helical" evidence="2">
    <location>
        <begin position="341"/>
        <end position="362"/>
    </location>
</feature>
<sequence>MSGLWLRAAVKAPPYASFPYRLSDSALLLAVNHGFGPLTSFQSLNSRKSRFAARLETYSDPSYLPTIRYLKFSLGLLKLLDPAPRFSGMQAGRMSTTREPGRDRAHKSEADAATATAIPAVPGRDGAAGAQPAPFNKTKLSIGILTVGLTVLVVFLVNMVYLFGSTFRQPQRNHKFTIAAVNYDSEPSLVWDAFTKAYALLHSDEFATFDLLPGSSFPGGQEQLVAAVREQKYWGAMYVSPGASARLAAALDGAVESYNATDAVTYVWNEIRYPATAASVIRSGVMQLQAVAAKTFQVGATSRLLQSANNSSHFQTAVAAYLTPFSAAEINVSPAPQAEKAFYNTVVMAMSIIQQNVFLIAFTGVSRQLGLFSGLPFKTSATWALLVGLAYTLLGSLITTGYMWAFREDWAVSGAQFAITWMVLWLVHHTYYQLLDGTLSLVPIQFFSFVLVTFVFINISSTVFPLEAMPGFYHWGHALPGYQCFQVLLNVWSRGSHKLYEALPVLFTWWIVSASYAAVGTLRKVQAGRKGGGAAASPAGQVTAT</sequence>
<protein>
    <recommendedName>
        <fullName evidence="3">DUF3533 domain-containing protein</fullName>
    </recommendedName>
</protein>
<evidence type="ECO:0000313" key="4">
    <source>
        <dbReference type="EMBL" id="RKU46937.1"/>
    </source>
</evidence>
<evidence type="ECO:0000259" key="3">
    <source>
        <dbReference type="Pfam" id="PF12051"/>
    </source>
</evidence>
<keyword evidence="2" id="KW-0472">Membrane</keyword>
<dbReference type="OrthoDB" id="2140105at2759"/>
<reference evidence="4 5" key="1">
    <citation type="submission" date="2018-08" db="EMBL/GenBank/DDBJ databases">
        <title>Draft genome of the lignicolous fungus Coniochaeta pulveracea.</title>
        <authorList>
            <person name="Borstlap C.J."/>
            <person name="De Witt R.N."/>
            <person name="Botha A."/>
            <person name="Volschenk H."/>
        </authorList>
    </citation>
    <scope>NUCLEOTIDE SEQUENCE [LARGE SCALE GENOMIC DNA]</scope>
    <source>
        <strain evidence="4 5">CAB683</strain>
    </source>
</reference>
<evidence type="ECO:0000313" key="5">
    <source>
        <dbReference type="Proteomes" id="UP000275385"/>
    </source>
</evidence>
<dbReference type="InterPro" id="IPR053001">
    <property type="entry name" value="MNNG_permease-like"/>
</dbReference>